<reference evidence="1" key="2">
    <citation type="submission" date="2015-06" db="UniProtKB">
        <authorList>
            <consortium name="EnsemblProtists"/>
        </authorList>
    </citation>
    <scope>IDENTIFICATION</scope>
    <source>
        <strain evidence="1">Pr102</strain>
    </source>
</reference>
<dbReference type="eggNOG" id="ENOG502SVV0">
    <property type="taxonomic scope" value="Eukaryota"/>
</dbReference>
<dbReference type="VEuPathDB" id="FungiDB:KRP23_13178"/>
<dbReference type="RefSeq" id="XP_067738497.1">
    <property type="nucleotide sequence ID" value="XM_067883857.1"/>
</dbReference>
<dbReference type="AlphaFoldDB" id="H3GGL6"/>
<dbReference type="HOGENOM" id="CLU_123080_0_0_1"/>
<dbReference type="EnsemblProtists" id="Phyra74972">
    <property type="protein sequence ID" value="Phyra74972"/>
    <property type="gene ID" value="Phyra74972"/>
</dbReference>
<dbReference type="InParanoid" id="H3GGL6"/>
<proteinExistence type="predicted"/>
<keyword evidence="2" id="KW-1185">Reference proteome</keyword>
<evidence type="ECO:0000313" key="1">
    <source>
        <dbReference type="EnsemblProtists" id="Phyra74972"/>
    </source>
</evidence>
<accession>H3GGL6</accession>
<dbReference type="EMBL" id="DS566007">
    <property type="status" value="NOT_ANNOTATED_CDS"/>
    <property type="molecule type" value="Genomic_DNA"/>
</dbReference>
<protein>
    <submittedName>
        <fullName evidence="1">Uncharacterized protein</fullName>
    </submittedName>
</protein>
<dbReference type="OrthoDB" id="89191at2759"/>
<dbReference type="OMA" id="TIEEVPC"/>
<name>H3GGL6_PHYRM</name>
<dbReference type="GeneID" id="94219656"/>
<dbReference type="Proteomes" id="UP000005238">
    <property type="component" value="Unassembled WGS sequence"/>
</dbReference>
<organism evidence="1 2">
    <name type="scientific">Phytophthora ramorum</name>
    <name type="common">Sudden oak death agent</name>
    <dbReference type="NCBI Taxonomy" id="164328"/>
    <lineage>
        <taxon>Eukaryota</taxon>
        <taxon>Sar</taxon>
        <taxon>Stramenopiles</taxon>
        <taxon>Oomycota</taxon>
        <taxon>Peronosporomycetes</taxon>
        <taxon>Peronosporales</taxon>
        <taxon>Peronosporaceae</taxon>
        <taxon>Phytophthora</taxon>
    </lineage>
</organism>
<sequence length="190" mass="21036">MRVLVLFSTEVAVRHRARLCLGDTISPTRRTSLANSQSAHDTGSSPDTAQFAMFAPPMPVFPKAPKKEEFRVVLCTCGAKNFKLRRQHNHAKESTSEAKKAANCHTDCPAAVDTPKLRRSLWRKLLGKGPKCVCPKRRVIAVKPGLIGIPAAYADCDSVTVAGRRVPFTLDMQQRRRASWTPLDAIEEDE</sequence>
<reference evidence="2" key="1">
    <citation type="journal article" date="2006" name="Science">
        <title>Phytophthora genome sequences uncover evolutionary origins and mechanisms of pathogenesis.</title>
        <authorList>
            <person name="Tyler B.M."/>
            <person name="Tripathy S."/>
            <person name="Zhang X."/>
            <person name="Dehal P."/>
            <person name="Jiang R.H."/>
            <person name="Aerts A."/>
            <person name="Arredondo F.D."/>
            <person name="Baxter L."/>
            <person name="Bensasson D."/>
            <person name="Beynon J.L."/>
            <person name="Chapman J."/>
            <person name="Damasceno C.M."/>
            <person name="Dorrance A.E."/>
            <person name="Dou D."/>
            <person name="Dickerman A.W."/>
            <person name="Dubchak I.L."/>
            <person name="Garbelotto M."/>
            <person name="Gijzen M."/>
            <person name="Gordon S.G."/>
            <person name="Govers F."/>
            <person name="Grunwald N.J."/>
            <person name="Huang W."/>
            <person name="Ivors K.L."/>
            <person name="Jones R.W."/>
            <person name="Kamoun S."/>
            <person name="Krampis K."/>
            <person name="Lamour K.H."/>
            <person name="Lee M.K."/>
            <person name="McDonald W.H."/>
            <person name="Medina M."/>
            <person name="Meijer H.J."/>
            <person name="Nordberg E.K."/>
            <person name="Maclean D.J."/>
            <person name="Ospina-Giraldo M.D."/>
            <person name="Morris P.F."/>
            <person name="Phuntumart V."/>
            <person name="Putnam N.H."/>
            <person name="Rash S."/>
            <person name="Rose J.K."/>
            <person name="Sakihama Y."/>
            <person name="Salamov A.A."/>
            <person name="Savidor A."/>
            <person name="Scheuring C.F."/>
            <person name="Smith B.M."/>
            <person name="Sobral B.W."/>
            <person name="Terry A."/>
            <person name="Torto-Alalibo T.A."/>
            <person name="Win J."/>
            <person name="Xu Z."/>
            <person name="Zhang H."/>
            <person name="Grigoriev I.V."/>
            <person name="Rokhsar D.S."/>
            <person name="Boore J.L."/>
        </authorList>
    </citation>
    <scope>NUCLEOTIDE SEQUENCE [LARGE SCALE GENOMIC DNA]</scope>
    <source>
        <strain evidence="2">Pr102</strain>
    </source>
</reference>
<dbReference type="VEuPathDB" id="FungiDB:KRP22_854"/>
<evidence type="ECO:0000313" key="2">
    <source>
        <dbReference type="Proteomes" id="UP000005238"/>
    </source>
</evidence>